<dbReference type="GO" id="GO:0005634">
    <property type="term" value="C:nucleus"/>
    <property type="evidence" value="ECO:0007669"/>
    <property type="project" value="UniProtKB-SubCell"/>
</dbReference>
<dbReference type="Gene3D" id="2.40.50.40">
    <property type="match status" value="2"/>
</dbReference>
<protein>
    <submittedName>
        <fullName evidence="6">Chromo domain-containing protein</fullName>
    </submittedName>
    <submittedName>
        <fullName evidence="7">Col_cuticle_N domain-containing protein</fullName>
    </submittedName>
</protein>
<name>A0A0K0DZQ1_STRER</name>
<dbReference type="PANTHER" id="PTHR22812">
    <property type="entry name" value="CHROMOBOX PROTEIN"/>
    <property type="match status" value="1"/>
</dbReference>
<evidence type="ECO:0000256" key="3">
    <source>
        <dbReference type="SAM" id="SignalP"/>
    </source>
</evidence>
<dbReference type="STRING" id="6248.A0A0K0DZQ1"/>
<evidence type="ECO:0000313" key="5">
    <source>
        <dbReference type="Proteomes" id="UP000035681"/>
    </source>
</evidence>
<dbReference type="CDD" id="cd00024">
    <property type="entry name" value="CD_CSD"/>
    <property type="match status" value="2"/>
</dbReference>
<reference evidence="6" key="1">
    <citation type="submission" date="2015-08" db="UniProtKB">
        <authorList>
            <consortium name="WormBaseParasite"/>
        </authorList>
    </citation>
    <scope>IDENTIFICATION</scope>
</reference>
<accession>A0A0K0DZQ1</accession>
<dbReference type="InterPro" id="IPR051219">
    <property type="entry name" value="Heterochromatin_chromo-domain"/>
</dbReference>
<dbReference type="WBParaSite" id="SSTP_0000271300.1">
    <property type="protein sequence ID" value="SSTP_0000271300.1"/>
    <property type="gene ID" value="SSTP_0000271300"/>
</dbReference>
<evidence type="ECO:0000313" key="7">
    <source>
        <dbReference type="WBParaSite" id="TCONS_00016849.p1"/>
    </source>
</evidence>
<evidence type="ECO:0000313" key="6">
    <source>
        <dbReference type="WBParaSite" id="SSTP_0000271300.1"/>
    </source>
</evidence>
<sequence length="304" mass="35304">MFYRISSINLLSVILLTINMSFNNPTKLLTMKRTSKNSGITKKRKSVNGEIIARKDGVNSILYKINWNKPCSKKCSWEPAENLNEILIKEYEDKISAGVPSIQGTYDRNSNVEENGGVPEGLTIEGVDDVCKDFGNWICKVEYSDRSTGWVRPDDIPNLYMLRSYFIKKKKVVDMATNSRAKKESSSKNQPRTKNCEPIVEREVYEDDHYVVEKIVDHRTVRGIRQYRIRWDGYTSDDDTWQTSDTFDDINFVKHYDDMVARKKREPRVTHGEWARRLVKEFWEELFGESSDSDSANDDDTSAY</sequence>
<feature type="domain" description="Chromo" evidence="4">
    <location>
        <begin position="210"/>
        <end position="268"/>
    </location>
</feature>
<keyword evidence="3" id="KW-0732">Signal</keyword>
<proteinExistence type="predicted"/>
<dbReference type="PROSITE" id="PS50013">
    <property type="entry name" value="CHROMO_2"/>
    <property type="match status" value="1"/>
</dbReference>
<keyword evidence="2" id="KW-0539">Nucleus</keyword>
<feature type="chain" id="PRO_5005327206" evidence="3">
    <location>
        <begin position="22"/>
        <end position="304"/>
    </location>
</feature>
<dbReference type="WBParaSite" id="TCONS_00016849.p1">
    <property type="protein sequence ID" value="TCONS_00016849.p1"/>
    <property type="gene ID" value="XLOC_011485"/>
</dbReference>
<dbReference type="SMART" id="SM00298">
    <property type="entry name" value="CHROMO"/>
    <property type="match status" value="2"/>
</dbReference>
<dbReference type="AlphaFoldDB" id="A0A0K0DZQ1"/>
<evidence type="ECO:0000256" key="1">
    <source>
        <dbReference type="ARBA" id="ARBA00004123"/>
    </source>
</evidence>
<dbReference type="Proteomes" id="UP000035681">
    <property type="component" value="Unplaced"/>
</dbReference>
<dbReference type="InterPro" id="IPR023780">
    <property type="entry name" value="Chromo_domain"/>
</dbReference>
<feature type="signal peptide" evidence="3">
    <location>
        <begin position="1"/>
        <end position="21"/>
    </location>
</feature>
<keyword evidence="5" id="KW-1185">Reference proteome</keyword>
<comment type="subcellular location">
    <subcellularLocation>
        <location evidence="1">Nucleus</location>
    </subcellularLocation>
</comment>
<dbReference type="InterPro" id="IPR016197">
    <property type="entry name" value="Chromo-like_dom_sf"/>
</dbReference>
<dbReference type="SUPFAM" id="SSF54160">
    <property type="entry name" value="Chromo domain-like"/>
    <property type="match status" value="2"/>
</dbReference>
<dbReference type="Pfam" id="PF00385">
    <property type="entry name" value="Chromo"/>
    <property type="match status" value="1"/>
</dbReference>
<organism evidence="6">
    <name type="scientific">Strongyloides stercoralis</name>
    <name type="common">Threadworm</name>
    <dbReference type="NCBI Taxonomy" id="6248"/>
    <lineage>
        <taxon>Eukaryota</taxon>
        <taxon>Metazoa</taxon>
        <taxon>Ecdysozoa</taxon>
        <taxon>Nematoda</taxon>
        <taxon>Chromadorea</taxon>
        <taxon>Rhabditida</taxon>
        <taxon>Tylenchina</taxon>
        <taxon>Panagrolaimomorpha</taxon>
        <taxon>Strongyloidoidea</taxon>
        <taxon>Strongyloididae</taxon>
        <taxon>Strongyloides</taxon>
    </lineage>
</organism>
<evidence type="ECO:0000259" key="4">
    <source>
        <dbReference type="PROSITE" id="PS50013"/>
    </source>
</evidence>
<dbReference type="InterPro" id="IPR000953">
    <property type="entry name" value="Chromo/chromo_shadow_dom"/>
</dbReference>
<evidence type="ECO:0000256" key="2">
    <source>
        <dbReference type="ARBA" id="ARBA00023242"/>
    </source>
</evidence>